<dbReference type="AlphaFoldDB" id="A0A2K3E1L3"/>
<dbReference type="RefSeq" id="XP_042927138.1">
    <property type="nucleotide sequence ID" value="XM_043059504.1"/>
</dbReference>
<feature type="region of interest" description="Disordered" evidence="1">
    <location>
        <begin position="82"/>
        <end position="105"/>
    </location>
</feature>
<accession>A0A2K3E1L3</accession>
<dbReference type="InParanoid" id="A0A2K3E1L3"/>
<dbReference type="Gramene" id="PNW86647">
    <property type="protein sequence ID" value="PNW86647"/>
    <property type="gene ID" value="CHLRE_02g095037v5"/>
</dbReference>
<sequence>MGSPFSGLTGRLAGGLAGGGLAGLAAGHGHNSPTIANLGQQQQPQNQSNVYDIGSPRDKEDSIGTARGRFAGMVGAGQGAAATSSTAAASGARREQWRGSSQWRGTSQQLLDWFDDDKAGVAEMGAADGLGGAGAWTGHSGAPPAAAGAADAAAAGPAMAPRTGAYDYDDVSGGGEPAGGEGGQAAAKQKGGWSHVQVSSLLKESMLEGMFSSSQRDGGFFRLQPQQVKQKVQAIYDQLLSSLQGEVADLQSKIKNSFQPEKGQLQATLAEKELHIANMKGLAARRQSSSDRTWYQLFCHIVSNTAHYTIATSGKKRTAASVTSEGQANKLKRLAGHLKGIYLHGAGQSGLETLRTANIQQQANCERRHAKRAAAEEARQDTAKRVSAVADLMTESMAKLAI</sequence>
<feature type="region of interest" description="Disordered" evidence="1">
    <location>
        <begin position="19"/>
        <end position="70"/>
    </location>
</feature>
<dbReference type="Proteomes" id="UP000006906">
    <property type="component" value="Chromosome 2"/>
</dbReference>
<dbReference type="KEGG" id="cre:CHLRE_02g095037v5"/>
<evidence type="ECO:0000313" key="3">
    <source>
        <dbReference type="Proteomes" id="UP000006906"/>
    </source>
</evidence>
<proteinExistence type="predicted"/>
<protein>
    <submittedName>
        <fullName evidence="2">Uncharacterized protein</fullName>
    </submittedName>
</protein>
<reference evidence="2 3" key="1">
    <citation type="journal article" date="2007" name="Science">
        <title>The Chlamydomonas genome reveals the evolution of key animal and plant functions.</title>
        <authorList>
            <person name="Merchant S.S."/>
            <person name="Prochnik S.E."/>
            <person name="Vallon O."/>
            <person name="Harris E.H."/>
            <person name="Karpowicz S.J."/>
            <person name="Witman G.B."/>
            <person name="Terry A."/>
            <person name="Salamov A."/>
            <person name="Fritz-Laylin L.K."/>
            <person name="Marechal-Drouard L."/>
            <person name="Marshall W.F."/>
            <person name="Qu L.H."/>
            <person name="Nelson D.R."/>
            <person name="Sanderfoot A.A."/>
            <person name="Spalding M.H."/>
            <person name="Kapitonov V.V."/>
            <person name="Ren Q."/>
            <person name="Ferris P."/>
            <person name="Lindquist E."/>
            <person name="Shapiro H."/>
            <person name="Lucas S.M."/>
            <person name="Grimwood J."/>
            <person name="Schmutz J."/>
            <person name="Cardol P."/>
            <person name="Cerutti H."/>
            <person name="Chanfreau G."/>
            <person name="Chen C.L."/>
            <person name="Cognat V."/>
            <person name="Croft M.T."/>
            <person name="Dent R."/>
            <person name="Dutcher S."/>
            <person name="Fernandez E."/>
            <person name="Fukuzawa H."/>
            <person name="Gonzalez-Ballester D."/>
            <person name="Gonzalez-Halphen D."/>
            <person name="Hallmann A."/>
            <person name="Hanikenne M."/>
            <person name="Hippler M."/>
            <person name="Inwood W."/>
            <person name="Jabbari K."/>
            <person name="Kalanon M."/>
            <person name="Kuras R."/>
            <person name="Lefebvre P.A."/>
            <person name="Lemaire S.D."/>
            <person name="Lobanov A.V."/>
            <person name="Lohr M."/>
            <person name="Manuell A."/>
            <person name="Meier I."/>
            <person name="Mets L."/>
            <person name="Mittag M."/>
            <person name="Mittelmeier T."/>
            <person name="Moroney J.V."/>
            <person name="Moseley J."/>
            <person name="Napoli C."/>
            <person name="Nedelcu A.M."/>
            <person name="Niyogi K."/>
            <person name="Novoselov S.V."/>
            <person name="Paulsen I.T."/>
            <person name="Pazour G."/>
            <person name="Purton S."/>
            <person name="Ral J.P."/>
            <person name="Riano-Pachon D.M."/>
            <person name="Riekhof W."/>
            <person name="Rymarquis L."/>
            <person name="Schroda M."/>
            <person name="Stern D."/>
            <person name="Umen J."/>
            <person name="Willows R."/>
            <person name="Wilson N."/>
            <person name="Zimmer S.L."/>
            <person name="Allmer J."/>
            <person name="Balk J."/>
            <person name="Bisova K."/>
            <person name="Chen C.J."/>
            <person name="Elias M."/>
            <person name="Gendler K."/>
            <person name="Hauser C."/>
            <person name="Lamb M.R."/>
            <person name="Ledford H."/>
            <person name="Long J.C."/>
            <person name="Minagawa J."/>
            <person name="Page M.D."/>
            <person name="Pan J."/>
            <person name="Pootakham W."/>
            <person name="Roje S."/>
            <person name="Rose A."/>
            <person name="Stahlberg E."/>
            <person name="Terauchi A.M."/>
            <person name="Yang P."/>
            <person name="Ball S."/>
            <person name="Bowler C."/>
            <person name="Dieckmann C.L."/>
            <person name="Gladyshev V.N."/>
            <person name="Green P."/>
            <person name="Jorgensen R."/>
            <person name="Mayfield S."/>
            <person name="Mueller-Roeber B."/>
            <person name="Rajamani S."/>
            <person name="Sayre R.T."/>
            <person name="Brokstein P."/>
            <person name="Dubchak I."/>
            <person name="Goodstein D."/>
            <person name="Hornick L."/>
            <person name="Huang Y.W."/>
            <person name="Jhaveri J."/>
            <person name="Luo Y."/>
            <person name="Martinez D."/>
            <person name="Ngau W.C."/>
            <person name="Otillar B."/>
            <person name="Poliakov A."/>
            <person name="Porter A."/>
            <person name="Szajkowski L."/>
            <person name="Werner G."/>
            <person name="Zhou K."/>
            <person name="Grigoriev I.V."/>
            <person name="Rokhsar D.S."/>
            <person name="Grossman A.R."/>
        </authorList>
    </citation>
    <scope>NUCLEOTIDE SEQUENCE [LARGE SCALE GENOMIC DNA]</scope>
    <source>
        <strain evidence="3">CC-503</strain>
    </source>
</reference>
<feature type="compositionally biased region" description="Low complexity" evidence="1">
    <location>
        <begin position="82"/>
        <end position="91"/>
    </location>
</feature>
<keyword evidence="3" id="KW-1185">Reference proteome</keyword>
<name>A0A2K3E1L3_CHLRE</name>
<organism evidence="2 3">
    <name type="scientific">Chlamydomonas reinhardtii</name>
    <name type="common">Chlamydomonas smithii</name>
    <dbReference type="NCBI Taxonomy" id="3055"/>
    <lineage>
        <taxon>Eukaryota</taxon>
        <taxon>Viridiplantae</taxon>
        <taxon>Chlorophyta</taxon>
        <taxon>core chlorophytes</taxon>
        <taxon>Chlorophyceae</taxon>
        <taxon>CS clade</taxon>
        <taxon>Chlamydomonadales</taxon>
        <taxon>Chlamydomonadaceae</taxon>
        <taxon>Chlamydomonas</taxon>
    </lineage>
</organism>
<evidence type="ECO:0000256" key="1">
    <source>
        <dbReference type="SAM" id="MobiDB-lite"/>
    </source>
</evidence>
<dbReference type="GeneID" id="66052343"/>
<gene>
    <name evidence="2" type="ORF">CHLRE_02g095037v5</name>
</gene>
<dbReference type="EMBL" id="CM008963">
    <property type="protein sequence ID" value="PNW86647.1"/>
    <property type="molecule type" value="Genomic_DNA"/>
</dbReference>
<evidence type="ECO:0000313" key="2">
    <source>
        <dbReference type="EMBL" id="PNW86647.1"/>
    </source>
</evidence>